<evidence type="ECO:0000313" key="2">
    <source>
        <dbReference type="Proteomes" id="UP000027265"/>
    </source>
</evidence>
<keyword evidence="2" id="KW-1185">Reference proteome</keyword>
<name>A0A067Q3X4_9AGAM</name>
<dbReference type="AlphaFoldDB" id="A0A067Q3X4"/>
<protein>
    <submittedName>
        <fullName evidence="1">Uncharacterized protein</fullName>
    </submittedName>
</protein>
<organism evidence="1 2">
    <name type="scientific">Jaapia argillacea MUCL 33604</name>
    <dbReference type="NCBI Taxonomy" id="933084"/>
    <lineage>
        <taxon>Eukaryota</taxon>
        <taxon>Fungi</taxon>
        <taxon>Dikarya</taxon>
        <taxon>Basidiomycota</taxon>
        <taxon>Agaricomycotina</taxon>
        <taxon>Agaricomycetes</taxon>
        <taxon>Agaricomycetidae</taxon>
        <taxon>Jaapiales</taxon>
        <taxon>Jaapiaceae</taxon>
        <taxon>Jaapia</taxon>
    </lineage>
</organism>
<dbReference type="HOGENOM" id="CLU_1366420_0_0_1"/>
<dbReference type="OrthoDB" id="2909316at2759"/>
<proteinExistence type="predicted"/>
<dbReference type="Proteomes" id="UP000027265">
    <property type="component" value="Unassembled WGS sequence"/>
</dbReference>
<dbReference type="EMBL" id="KL197720">
    <property type="protein sequence ID" value="KDQ57286.1"/>
    <property type="molecule type" value="Genomic_DNA"/>
</dbReference>
<evidence type="ECO:0000313" key="1">
    <source>
        <dbReference type="EMBL" id="KDQ57286.1"/>
    </source>
</evidence>
<accession>A0A067Q3X4</accession>
<sequence>MTAKSTHLLHRFGIRFRCEMVYKGLSSAHSPFPIPHSYSHPLQSLHFSTMPVTPVTAPDSGPTQHRAIVTLPKNTIAFIFGTATSGVKQQVEVKLRSEGTDLQDCTFEGLNTPLEVTQGGSGIAHQTTIVINPDSTRERELQLVFRSYGRDGYLRDIVQLDTNVNKPIPWVTNYTYNTEDGGDHDVHDTTLVVSVINTTK</sequence>
<reference evidence="2" key="1">
    <citation type="journal article" date="2014" name="Proc. Natl. Acad. Sci. U.S.A.">
        <title>Extensive sampling of basidiomycete genomes demonstrates inadequacy of the white-rot/brown-rot paradigm for wood decay fungi.</title>
        <authorList>
            <person name="Riley R."/>
            <person name="Salamov A.A."/>
            <person name="Brown D.W."/>
            <person name="Nagy L.G."/>
            <person name="Floudas D."/>
            <person name="Held B.W."/>
            <person name="Levasseur A."/>
            <person name="Lombard V."/>
            <person name="Morin E."/>
            <person name="Otillar R."/>
            <person name="Lindquist E.A."/>
            <person name="Sun H."/>
            <person name="LaButti K.M."/>
            <person name="Schmutz J."/>
            <person name="Jabbour D."/>
            <person name="Luo H."/>
            <person name="Baker S.E."/>
            <person name="Pisabarro A.G."/>
            <person name="Walton J.D."/>
            <person name="Blanchette R.A."/>
            <person name="Henrissat B."/>
            <person name="Martin F."/>
            <person name="Cullen D."/>
            <person name="Hibbett D.S."/>
            <person name="Grigoriev I.V."/>
        </authorList>
    </citation>
    <scope>NUCLEOTIDE SEQUENCE [LARGE SCALE GENOMIC DNA]</scope>
    <source>
        <strain evidence="2">MUCL 33604</strain>
    </source>
</reference>
<dbReference type="InParanoid" id="A0A067Q3X4"/>
<gene>
    <name evidence="1" type="ORF">JAAARDRAFT_35923</name>
</gene>